<sequence>MGNEKIDEWLNKVRDDIAPFLNNYEEDEFQENMSQLSDISLLTIWPMIITVKLGAEINEARILQEFGWLKTLGWLIKDDKESSYITAMAEISATTKHKSPEKNLNYGDFLIKPMDIMVNIIHSKKEFLWVLLSKLYPKNEMLDNFDEMISRYYILLFSYLHHCNSKETLMSFSLEDMLKYISKSNDSETAFRLSYMSLRYISNGDYNSYTLEIIDNKVEIQPEYLLKYSQTESGKELDPNEQIYSFNGSQIKSNDFSKLLLDQIFDTANNISDLYFNLAKTIRNLPSQLPQLYLDNQKAFSDIFEDVYSFFEYTSIFYHYEDLMEFCKKLESEFDINRLSKRGKLDKKLFKKHLKYIKDIISFQKNKNFELYPKIVDILSDTNKELKALKRDLIYNYPSIIKDARSCNNTFKLDICKKGCPYLKKVESEINLYMTEMLAKKIDDDNEYKDITDYNTLITKNWERDILRIIYPLIKLDAEGKPMYANTVDNTTIEKDMDALLKYEKERIFQYQKKMKRKK</sequence>
<dbReference type="AlphaFoldDB" id="A0A1W1HD65"/>
<proteinExistence type="predicted"/>
<evidence type="ECO:0000313" key="1">
    <source>
        <dbReference type="EMBL" id="SLM30419.1"/>
    </source>
</evidence>
<keyword evidence="2" id="KW-1185">Reference proteome</keyword>
<organism evidence="1 2">
    <name type="scientific">Desulfamplus magnetovallimortis</name>
    <dbReference type="NCBI Taxonomy" id="1246637"/>
    <lineage>
        <taxon>Bacteria</taxon>
        <taxon>Pseudomonadati</taxon>
        <taxon>Thermodesulfobacteriota</taxon>
        <taxon>Desulfobacteria</taxon>
        <taxon>Desulfobacterales</taxon>
        <taxon>Desulfobacteraceae</taxon>
        <taxon>Desulfamplus</taxon>
    </lineage>
</organism>
<dbReference type="EMBL" id="FWEV01000139">
    <property type="protein sequence ID" value="SLM30419.1"/>
    <property type="molecule type" value="Genomic_DNA"/>
</dbReference>
<accession>A0A1W1HD65</accession>
<name>A0A1W1HD65_9BACT</name>
<dbReference type="Proteomes" id="UP000191931">
    <property type="component" value="Unassembled WGS sequence"/>
</dbReference>
<reference evidence="1 2" key="1">
    <citation type="submission" date="2017-03" db="EMBL/GenBank/DDBJ databases">
        <authorList>
            <person name="Afonso C.L."/>
            <person name="Miller P.J."/>
            <person name="Scott M.A."/>
            <person name="Spackman E."/>
            <person name="Goraichik I."/>
            <person name="Dimitrov K.M."/>
            <person name="Suarez D.L."/>
            <person name="Swayne D.E."/>
        </authorList>
    </citation>
    <scope>NUCLEOTIDE SEQUENCE [LARGE SCALE GENOMIC DNA]</scope>
    <source>
        <strain evidence="1">PRJEB14757</strain>
    </source>
</reference>
<evidence type="ECO:0000313" key="2">
    <source>
        <dbReference type="Proteomes" id="UP000191931"/>
    </source>
</evidence>
<gene>
    <name evidence="1" type="ORF">MTBBW1_2230004</name>
</gene>
<protein>
    <submittedName>
        <fullName evidence="1">Uncharacterized protein</fullName>
    </submittedName>
</protein>